<organism evidence="1 2">
    <name type="scientific">Lepraria finkii</name>
    <dbReference type="NCBI Taxonomy" id="1340010"/>
    <lineage>
        <taxon>Eukaryota</taxon>
        <taxon>Fungi</taxon>
        <taxon>Dikarya</taxon>
        <taxon>Ascomycota</taxon>
        <taxon>Pezizomycotina</taxon>
        <taxon>Lecanoromycetes</taxon>
        <taxon>OSLEUM clade</taxon>
        <taxon>Lecanoromycetidae</taxon>
        <taxon>Lecanorales</taxon>
        <taxon>Lecanorineae</taxon>
        <taxon>Stereocaulaceae</taxon>
        <taxon>Lepraria</taxon>
    </lineage>
</organism>
<gene>
    <name evidence="1" type="ORF">ABVK25_006051</name>
</gene>
<evidence type="ECO:0000313" key="1">
    <source>
        <dbReference type="EMBL" id="KAL2053746.1"/>
    </source>
</evidence>
<comment type="caution">
    <text evidence="1">The sequence shown here is derived from an EMBL/GenBank/DDBJ whole genome shotgun (WGS) entry which is preliminary data.</text>
</comment>
<proteinExistence type="predicted"/>
<dbReference type="EMBL" id="JBHFEH010000019">
    <property type="protein sequence ID" value="KAL2053746.1"/>
    <property type="molecule type" value="Genomic_DNA"/>
</dbReference>
<accession>A0ABR4BA42</accession>
<protein>
    <submittedName>
        <fullName evidence="1">Uncharacterized protein</fullName>
    </submittedName>
</protein>
<reference evidence="1 2" key="1">
    <citation type="submission" date="2024-09" db="EMBL/GenBank/DDBJ databases">
        <title>Rethinking Asexuality: The Enigmatic Case of Functional Sexual Genes in Lepraria (Stereocaulaceae).</title>
        <authorList>
            <person name="Doellman M."/>
            <person name="Sun Y."/>
            <person name="Barcenas-Pena A."/>
            <person name="Lumbsch H.T."/>
            <person name="Grewe F."/>
        </authorList>
    </citation>
    <scope>NUCLEOTIDE SEQUENCE [LARGE SCALE GENOMIC DNA]</scope>
    <source>
        <strain evidence="1 2">Grewe 0041</strain>
    </source>
</reference>
<keyword evidence="2" id="KW-1185">Reference proteome</keyword>
<evidence type="ECO:0000313" key="2">
    <source>
        <dbReference type="Proteomes" id="UP001590951"/>
    </source>
</evidence>
<name>A0ABR4BA42_9LECA</name>
<sequence>MQEVNEVEGSDEAVDLLLSVGGGLANGTNSGIEEFSIDGVHSKVLAYLSKRNPSYHRLDVGESSRNVKKNEWLPKAKRANLNRIGYVAEDYLRPPFQIAQSIKLERPPECESKNRRAELIP</sequence>
<dbReference type="Proteomes" id="UP001590951">
    <property type="component" value="Unassembled WGS sequence"/>
</dbReference>